<feature type="compositionally biased region" description="Basic and acidic residues" evidence="1">
    <location>
        <begin position="159"/>
        <end position="185"/>
    </location>
</feature>
<dbReference type="KEGG" id="ahm:TL08_01335"/>
<accession>A0AAC9MVE4</accession>
<keyword evidence="4" id="KW-1185">Reference proteome</keyword>
<dbReference type="InterPro" id="IPR045927">
    <property type="entry name" value="DUF6346"/>
</dbReference>
<dbReference type="EMBL" id="CP014859">
    <property type="protein sequence ID" value="AOS61108.1"/>
    <property type="molecule type" value="Genomic_DNA"/>
</dbReference>
<organism evidence="3 4">
    <name type="scientific">Actinoalloteichus hymeniacidonis</name>
    <dbReference type="NCBI Taxonomy" id="340345"/>
    <lineage>
        <taxon>Bacteria</taxon>
        <taxon>Bacillati</taxon>
        <taxon>Actinomycetota</taxon>
        <taxon>Actinomycetes</taxon>
        <taxon>Pseudonocardiales</taxon>
        <taxon>Pseudonocardiaceae</taxon>
        <taxon>Actinoalloteichus</taxon>
    </lineage>
</organism>
<evidence type="ECO:0000256" key="1">
    <source>
        <dbReference type="SAM" id="MobiDB-lite"/>
    </source>
</evidence>
<dbReference type="RefSeq" id="WP_069845960.1">
    <property type="nucleotide sequence ID" value="NZ_CP014859.1"/>
</dbReference>
<proteinExistence type="predicted"/>
<keyword evidence="2" id="KW-0472">Membrane</keyword>
<keyword evidence="2" id="KW-0812">Transmembrane</keyword>
<gene>
    <name evidence="3" type="ORF">TL08_01335</name>
</gene>
<keyword evidence="2" id="KW-1133">Transmembrane helix</keyword>
<protein>
    <submittedName>
        <fullName evidence="3">Uncharacterized protein</fullName>
    </submittedName>
</protein>
<name>A0AAC9MVE4_9PSEU</name>
<evidence type="ECO:0000313" key="3">
    <source>
        <dbReference type="EMBL" id="AOS61108.1"/>
    </source>
</evidence>
<feature type="region of interest" description="Disordered" evidence="1">
    <location>
        <begin position="159"/>
        <end position="211"/>
    </location>
</feature>
<feature type="transmembrane region" description="Helical" evidence="2">
    <location>
        <begin position="123"/>
        <end position="150"/>
    </location>
</feature>
<dbReference type="AlphaFoldDB" id="A0AAC9MVE4"/>
<feature type="compositionally biased region" description="Basic and acidic residues" evidence="1">
    <location>
        <begin position="201"/>
        <end position="211"/>
    </location>
</feature>
<sequence>MEIFGRLLRLVLGLLLAAGILLASLTIVFAFDRSVGEGNATATVQSCERSGPITRFGFGYRTSCVIDVRADDGRTWSGVRRDDTFAVEDVGDSVRIVGLTRPRSPSESLWLVQKENTGISGWLWWPLAFLGIIGGGLAALMVVVHSLLGLSSPEERAKRKAEAKATAEANRAEREAKDQRFKEHIAQVNAANAERRRQRRAAKEAARRGHS</sequence>
<evidence type="ECO:0000313" key="4">
    <source>
        <dbReference type="Proteomes" id="UP000095210"/>
    </source>
</evidence>
<dbReference type="Proteomes" id="UP000095210">
    <property type="component" value="Chromosome"/>
</dbReference>
<evidence type="ECO:0000256" key="2">
    <source>
        <dbReference type="SAM" id="Phobius"/>
    </source>
</evidence>
<dbReference type="Pfam" id="PF19873">
    <property type="entry name" value="DUF6346"/>
    <property type="match status" value="1"/>
</dbReference>
<reference evidence="4" key="1">
    <citation type="submission" date="2016-03" db="EMBL/GenBank/DDBJ databases">
        <title>Complete genome sequence of the type strain Actinoalloteichus hymeniacidonis DSM 45092.</title>
        <authorList>
            <person name="Schaffert L."/>
            <person name="Albersmeier A."/>
            <person name="Winkler A."/>
            <person name="Kalinowski J."/>
            <person name="Zotchev S."/>
            <person name="Ruckert C."/>
        </authorList>
    </citation>
    <scope>NUCLEOTIDE SEQUENCE [LARGE SCALE GENOMIC DNA]</scope>
    <source>
        <strain evidence="4">HPA177(T) (DSM 45092(T))</strain>
    </source>
</reference>